<protein>
    <submittedName>
        <fullName evidence="1">Uncharacterized protein</fullName>
    </submittedName>
</protein>
<evidence type="ECO:0000313" key="2">
    <source>
        <dbReference type="Proteomes" id="UP001054837"/>
    </source>
</evidence>
<evidence type="ECO:0000313" key="1">
    <source>
        <dbReference type="EMBL" id="GIY27531.1"/>
    </source>
</evidence>
<name>A0AAV4S3A9_9ARAC</name>
<gene>
    <name evidence="1" type="ORF">CDAR_497121</name>
</gene>
<sequence length="88" mass="10028">MVCLRKPVNHSLRPKPKERPMTKFEVKRSGHLIGCCVSLGGVNGILISCSARKLAARELHYGKRTSPRKVPSRRRKLNELNFHLIELL</sequence>
<organism evidence="1 2">
    <name type="scientific">Caerostris darwini</name>
    <dbReference type="NCBI Taxonomy" id="1538125"/>
    <lineage>
        <taxon>Eukaryota</taxon>
        <taxon>Metazoa</taxon>
        <taxon>Ecdysozoa</taxon>
        <taxon>Arthropoda</taxon>
        <taxon>Chelicerata</taxon>
        <taxon>Arachnida</taxon>
        <taxon>Araneae</taxon>
        <taxon>Araneomorphae</taxon>
        <taxon>Entelegynae</taxon>
        <taxon>Araneoidea</taxon>
        <taxon>Araneidae</taxon>
        <taxon>Caerostris</taxon>
    </lineage>
</organism>
<keyword evidence="2" id="KW-1185">Reference proteome</keyword>
<dbReference type="AlphaFoldDB" id="A0AAV4S3A9"/>
<reference evidence="1 2" key="1">
    <citation type="submission" date="2021-06" db="EMBL/GenBank/DDBJ databases">
        <title>Caerostris darwini draft genome.</title>
        <authorList>
            <person name="Kono N."/>
            <person name="Arakawa K."/>
        </authorList>
    </citation>
    <scope>NUCLEOTIDE SEQUENCE [LARGE SCALE GENOMIC DNA]</scope>
</reference>
<proteinExistence type="predicted"/>
<dbReference type="Proteomes" id="UP001054837">
    <property type="component" value="Unassembled WGS sequence"/>
</dbReference>
<dbReference type="EMBL" id="BPLQ01007064">
    <property type="protein sequence ID" value="GIY27531.1"/>
    <property type="molecule type" value="Genomic_DNA"/>
</dbReference>
<accession>A0AAV4S3A9</accession>
<comment type="caution">
    <text evidence="1">The sequence shown here is derived from an EMBL/GenBank/DDBJ whole genome shotgun (WGS) entry which is preliminary data.</text>
</comment>